<protein>
    <submittedName>
        <fullName evidence="2">Uncharacterized protein</fullName>
    </submittedName>
</protein>
<feature type="region of interest" description="Disordered" evidence="1">
    <location>
        <begin position="1"/>
        <end position="54"/>
    </location>
</feature>
<feature type="compositionally biased region" description="Pro residues" evidence="1">
    <location>
        <begin position="1"/>
        <end position="10"/>
    </location>
</feature>
<comment type="caution">
    <text evidence="2">The sequence shown here is derived from an EMBL/GenBank/DDBJ whole genome shotgun (WGS) entry which is preliminary data.</text>
</comment>
<keyword evidence="3" id="KW-1185">Reference proteome</keyword>
<dbReference type="PANTHER" id="PTHR39697">
    <property type="entry name" value="RICIN B LECTIN DOMAIN-CONTAINING PROTEIN-RELATED"/>
    <property type="match status" value="1"/>
</dbReference>
<evidence type="ECO:0000256" key="1">
    <source>
        <dbReference type="SAM" id="MobiDB-lite"/>
    </source>
</evidence>
<dbReference type="PANTHER" id="PTHR39697:SF1">
    <property type="entry name" value="RICIN B LECTIN DOMAIN-CONTAINING PROTEIN"/>
    <property type="match status" value="1"/>
</dbReference>
<sequence length="182" mass="20295">MTLVPAPPIADPDDDNSTTYTAAATPPESDATGLHDDYDPIPITAQPTSSLTPQPGRTWLIRAVSSGEVLTLHGGRIILSQPADRASHWDCVETNGWLGFRNGVSGAYLGRDWWLQLRCSTGWHQLWERFHVRVRPEGVGSVLLMEHWGLKRVGWKVDGGVRILAVIENWEADEMVWEFVEV</sequence>
<evidence type="ECO:0000313" key="3">
    <source>
        <dbReference type="Proteomes" id="UP000325902"/>
    </source>
</evidence>
<organism evidence="2 3">
    <name type="scientific">Lasiodiplodia theobromae</name>
    <dbReference type="NCBI Taxonomy" id="45133"/>
    <lineage>
        <taxon>Eukaryota</taxon>
        <taxon>Fungi</taxon>
        <taxon>Dikarya</taxon>
        <taxon>Ascomycota</taxon>
        <taxon>Pezizomycotina</taxon>
        <taxon>Dothideomycetes</taxon>
        <taxon>Dothideomycetes incertae sedis</taxon>
        <taxon>Botryosphaeriales</taxon>
        <taxon>Botryosphaeriaceae</taxon>
        <taxon>Lasiodiplodia</taxon>
    </lineage>
</organism>
<feature type="compositionally biased region" description="Polar residues" evidence="1">
    <location>
        <begin position="45"/>
        <end position="54"/>
    </location>
</feature>
<evidence type="ECO:0000313" key="2">
    <source>
        <dbReference type="EMBL" id="KAB2572626.1"/>
    </source>
</evidence>
<proteinExistence type="predicted"/>
<reference evidence="2 3" key="1">
    <citation type="journal article" date="2019" name="Sci. Rep.">
        <title>A multi-omics analysis of the grapevine pathogen Lasiodiplodia theobromae reveals that temperature affects the expression of virulence- and pathogenicity-related genes.</title>
        <authorList>
            <person name="Felix C."/>
            <person name="Meneses R."/>
            <person name="Goncalves M.F.M."/>
            <person name="Tilleman L."/>
            <person name="Duarte A.S."/>
            <person name="Jorrin-Novo J.V."/>
            <person name="Van de Peer Y."/>
            <person name="Deforce D."/>
            <person name="Van Nieuwerburgh F."/>
            <person name="Esteves A.C."/>
            <person name="Alves A."/>
        </authorList>
    </citation>
    <scope>NUCLEOTIDE SEQUENCE [LARGE SCALE GENOMIC DNA]</scope>
    <source>
        <strain evidence="2 3">LA-SOL3</strain>
    </source>
</reference>
<accession>A0A5N5D4K7</accession>
<dbReference type="Proteomes" id="UP000325902">
    <property type="component" value="Unassembled WGS sequence"/>
</dbReference>
<dbReference type="EMBL" id="VCHE01000074">
    <property type="protein sequence ID" value="KAB2572626.1"/>
    <property type="molecule type" value="Genomic_DNA"/>
</dbReference>
<dbReference type="OrthoDB" id="5289641at2759"/>
<dbReference type="AlphaFoldDB" id="A0A5N5D4K7"/>
<gene>
    <name evidence="2" type="ORF">DBV05_g8712</name>
</gene>
<name>A0A5N5D4K7_9PEZI</name>